<sequence>MKLNYRPDIDGLRAIAVLAVLLFHTNTPGFSGGFVGVDIFFVISGFLITSIILNDIEKEQFSLARFYERRIRRIFPALFPVIAFTLVVGAYLFDAGAFKHLGQSISATTLFFSNILFLRESGYFDAPSLQKPLLHTWSLAVEEQFYIFFPLALLLIHRYLKSNYLLWIGITLMLSLAASIWKVHHNPVATFYLIPTRTWELLVGSVLAVGVLPNPSSSWLRNMLSVIGLGLIIYSVGFYTEATLFPGHNAIAPVLGAGLIIYAHKESDTTIINKLLAAPPLVFIGLISYSLYLWHWPFVAFMKYLMFRPFNIYERLSIIILSFVVATLSWKFIEQPFRNKKIVVSNKKIFAFSATTILLTATIGQFIYIQRGMAWRYPEANATIQKCIDDPYVQKSKLFSENEMVIEDFINNKKRPDVIGKEDVVPSFILWGDSHAQALIPAISNQANRFKLCGFVTTKGKGCPPTLGIDNCNTPFNEGRFNDGVIAFIKKNPNIHTVILAARWPLYNKDVKLKDLYSNKSEMSNSELLINGLQRTINTLLAMNCKIIILSDVPELSDNVLRYFWLKNTIYKNSNIFFPTQSTTQYYNRNNGIYQLLTKGFASKNITVLFPEKLLFDKHGQSIIMHNGKLLYRDKDHLSQYGAYYIAPIFDEVFKEMAAK</sequence>
<feature type="transmembrane region" description="Helical" evidence="1">
    <location>
        <begin position="74"/>
        <end position="93"/>
    </location>
</feature>
<feature type="transmembrane region" description="Helical" evidence="1">
    <location>
        <begin position="316"/>
        <end position="333"/>
    </location>
</feature>
<feature type="transmembrane region" description="Helical" evidence="1">
    <location>
        <begin position="189"/>
        <end position="212"/>
    </location>
</feature>
<keyword evidence="1" id="KW-0812">Transmembrane</keyword>
<gene>
    <name evidence="4" type="ordered locus">Cag_1265</name>
</gene>
<dbReference type="HOGENOM" id="CLU_005679_10_4_10"/>
<dbReference type="PANTHER" id="PTHR23028">
    <property type="entry name" value="ACETYLTRANSFERASE"/>
    <property type="match status" value="1"/>
</dbReference>
<feature type="transmembrane region" description="Helical" evidence="1">
    <location>
        <begin position="137"/>
        <end position="157"/>
    </location>
</feature>
<dbReference type="GO" id="GO:0016747">
    <property type="term" value="F:acyltransferase activity, transferring groups other than amino-acyl groups"/>
    <property type="evidence" value="ECO:0007669"/>
    <property type="project" value="InterPro"/>
</dbReference>
<feature type="domain" description="SGNH" evidence="3">
    <location>
        <begin position="415"/>
        <end position="651"/>
    </location>
</feature>
<proteinExistence type="predicted"/>
<protein>
    <submittedName>
        <fullName evidence="4">Putative membrane-located cell surface saccharide saccharide acetylase protein</fullName>
    </submittedName>
</protein>
<dbReference type="EMBL" id="CP000108">
    <property type="protein sequence ID" value="ABB28526.1"/>
    <property type="molecule type" value="Genomic_DNA"/>
</dbReference>
<feature type="transmembrane region" description="Helical" evidence="1">
    <location>
        <begin position="245"/>
        <end position="263"/>
    </location>
</feature>
<feature type="transmembrane region" description="Helical" evidence="1">
    <location>
        <begin position="349"/>
        <end position="369"/>
    </location>
</feature>
<dbReference type="Pfam" id="PF19040">
    <property type="entry name" value="SGNH"/>
    <property type="match status" value="1"/>
</dbReference>
<evidence type="ECO:0000259" key="3">
    <source>
        <dbReference type="Pfam" id="PF19040"/>
    </source>
</evidence>
<dbReference type="InterPro" id="IPR002656">
    <property type="entry name" value="Acyl_transf_3_dom"/>
</dbReference>
<evidence type="ECO:0000259" key="2">
    <source>
        <dbReference type="Pfam" id="PF01757"/>
    </source>
</evidence>
<dbReference type="InterPro" id="IPR043968">
    <property type="entry name" value="SGNH"/>
</dbReference>
<accession>Q3AR49</accession>
<dbReference type="GO" id="GO:0009103">
    <property type="term" value="P:lipopolysaccharide biosynthetic process"/>
    <property type="evidence" value="ECO:0007669"/>
    <property type="project" value="TreeGrafter"/>
</dbReference>
<evidence type="ECO:0000256" key="1">
    <source>
        <dbReference type="SAM" id="Phobius"/>
    </source>
</evidence>
<feature type="transmembrane region" description="Helical" evidence="1">
    <location>
        <begin position="33"/>
        <end position="53"/>
    </location>
</feature>
<dbReference type="eggNOG" id="COG1835">
    <property type="taxonomic scope" value="Bacteria"/>
</dbReference>
<dbReference type="Pfam" id="PF01757">
    <property type="entry name" value="Acyl_transf_3"/>
    <property type="match status" value="1"/>
</dbReference>
<dbReference type="PANTHER" id="PTHR23028:SF53">
    <property type="entry name" value="ACYL_TRANSF_3 DOMAIN-CONTAINING PROTEIN"/>
    <property type="match status" value="1"/>
</dbReference>
<keyword evidence="1" id="KW-0472">Membrane</keyword>
<feature type="transmembrane region" description="Helical" evidence="1">
    <location>
        <begin position="275"/>
        <end position="296"/>
    </location>
</feature>
<dbReference type="STRING" id="340177.Cag_1265"/>
<feature type="domain" description="Acyltransferase 3" evidence="2">
    <location>
        <begin position="8"/>
        <end position="328"/>
    </location>
</feature>
<feature type="transmembrane region" description="Helical" evidence="1">
    <location>
        <begin position="219"/>
        <end position="239"/>
    </location>
</feature>
<dbReference type="GO" id="GO:0016020">
    <property type="term" value="C:membrane"/>
    <property type="evidence" value="ECO:0007669"/>
    <property type="project" value="TreeGrafter"/>
</dbReference>
<dbReference type="InterPro" id="IPR050879">
    <property type="entry name" value="Acyltransferase_3"/>
</dbReference>
<name>Q3AR49_CHLCH</name>
<evidence type="ECO:0000313" key="4">
    <source>
        <dbReference type="EMBL" id="ABB28526.1"/>
    </source>
</evidence>
<organism evidence="4">
    <name type="scientific">Chlorobium chlorochromatii (strain CaD3)</name>
    <dbReference type="NCBI Taxonomy" id="340177"/>
    <lineage>
        <taxon>Bacteria</taxon>
        <taxon>Pseudomonadati</taxon>
        <taxon>Chlorobiota</taxon>
        <taxon>Chlorobiia</taxon>
        <taxon>Chlorobiales</taxon>
        <taxon>Chlorobiaceae</taxon>
        <taxon>Chlorobium/Pelodictyon group</taxon>
        <taxon>Chlorobium</taxon>
    </lineage>
</organism>
<reference evidence="4" key="1">
    <citation type="submission" date="2005-08" db="EMBL/GenBank/DDBJ databases">
        <title>Complete sequence of Chlorobium chlorochromatii CaD3.</title>
        <authorList>
            <person name="Copeland A."/>
            <person name="Lucas S."/>
            <person name="Lapidus A."/>
            <person name="Barry K."/>
            <person name="Detter J.C."/>
            <person name="Glavina T."/>
            <person name="Hammon N."/>
            <person name="Israni S."/>
            <person name="Pitluck S."/>
            <person name="Bryant D."/>
            <person name="Schmutz J."/>
            <person name="Larimer F."/>
            <person name="Land M."/>
            <person name="Kyrpides N."/>
            <person name="Ivanova N."/>
            <person name="Richardson P."/>
        </authorList>
    </citation>
    <scope>NUCLEOTIDE SEQUENCE [LARGE SCALE GENOMIC DNA]</scope>
    <source>
        <strain evidence="4">CaD3</strain>
    </source>
</reference>
<dbReference type="AlphaFoldDB" id="Q3AR49"/>
<keyword evidence="1" id="KW-1133">Transmembrane helix</keyword>
<feature type="transmembrane region" description="Helical" evidence="1">
    <location>
        <begin position="164"/>
        <end position="183"/>
    </location>
</feature>
<dbReference type="KEGG" id="cch:Cag_1265"/>
<dbReference type="OrthoDB" id="290051at2"/>